<dbReference type="AlphaFoldDB" id="E2AK03"/>
<sequence length="211" mass="23673">MFRIASVIAFCALLSEARNYSHRGTDIRDQDLPPADQPALVARYVVNQADYAAVATISTRKDIDTYPVANVIAYSDGLIGNGTGIPYMYITTHDHYTTIVQDLDKDNRATLLISLVLTNYCGNNLDVMNKRCPSVLLTGKFAAVNDTAEYETEAQLFSKRHPTLENRISDHSKAYLVKFDIQEIALVDFNIGTKYISMEDYFRPPVNHIVN</sequence>
<keyword evidence="4" id="KW-1185">Reference proteome</keyword>
<dbReference type="PANTHER" id="PTHR13343">
    <property type="entry name" value="CREG1 PROTEIN"/>
    <property type="match status" value="1"/>
</dbReference>
<proteinExistence type="predicted"/>
<dbReference type="GO" id="GO:0005615">
    <property type="term" value="C:extracellular space"/>
    <property type="evidence" value="ECO:0007669"/>
    <property type="project" value="TreeGrafter"/>
</dbReference>
<dbReference type="Proteomes" id="UP000000311">
    <property type="component" value="Unassembled WGS sequence"/>
</dbReference>
<dbReference type="Pfam" id="PF13883">
    <property type="entry name" value="CREG_beta-barrel"/>
    <property type="match status" value="1"/>
</dbReference>
<organism evidence="4">
    <name type="scientific">Camponotus floridanus</name>
    <name type="common">Florida carpenter ant</name>
    <dbReference type="NCBI Taxonomy" id="104421"/>
    <lineage>
        <taxon>Eukaryota</taxon>
        <taxon>Metazoa</taxon>
        <taxon>Ecdysozoa</taxon>
        <taxon>Arthropoda</taxon>
        <taxon>Hexapoda</taxon>
        <taxon>Insecta</taxon>
        <taxon>Pterygota</taxon>
        <taxon>Neoptera</taxon>
        <taxon>Endopterygota</taxon>
        <taxon>Hymenoptera</taxon>
        <taxon>Apocrita</taxon>
        <taxon>Aculeata</taxon>
        <taxon>Formicoidea</taxon>
        <taxon>Formicidae</taxon>
        <taxon>Formicinae</taxon>
        <taxon>Camponotus</taxon>
    </lineage>
</organism>
<name>E2AK03_CAMFO</name>
<dbReference type="OrthoDB" id="46836at2759"/>
<feature type="signal peptide" evidence="1">
    <location>
        <begin position="1"/>
        <end position="17"/>
    </location>
</feature>
<reference evidence="3 4" key="1">
    <citation type="journal article" date="2010" name="Science">
        <title>Genomic comparison of the ants Camponotus floridanus and Harpegnathos saltator.</title>
        <authorList>
            <person name="Bonasio R."/>
            <person name="Zhang G."/>
            <person name="Ye C."/>
            <person name="Mutti N.S."/>
            <person name="Fang X."/>
            <person name="Qin N."/>
            <person name="Donahue G."/>
            <person name="Yang P."/>
            <person name="Li Q."/>
            <person name="Li C."/>
            <person name="Zhang P."/>
            <person name="Huang Z."/>
            <person name="Berger S.L."/>
            <person name="Reinberg D."/>
            <person name="Wang J."/>
            <person name="Liebig J."/>
        </authorList>
    </citation>
    <scope>NUCLEOTIDE SEQUENCE [LARGE SCALE GENOMIC DNA]</scope>
    <source>
        <strain evidence="4">C129</strain>
    </source>
</reference>
<gene>
    <name evidence="3" type="ORF">EAG_05018</name>
</gene>
<evidence type="ECO:0000259" key="2">
    <source>
        <dbReference type="Pfam" id="PF13883"/>
    </source>
</evidence>
<dbReference type="InParanoid" id="E2AK03"/>
<dbReference type="EMBL" id="GL440135">
    <property type="protein sequence ID" value="EFN66213.1"/>
    <property type="molecule type" value="Genomic_DNA"/>
</dbReference>
<evidence type="ECO:0000256" key="1">
    <source>
        <dbReference type="SAM" id="SignalP"/>
    </source>
</evidence>
<dbReference type="InterPro" id="IPR055343">
    <property type="entry name" value="CREG_beta-barrel"/>
</dbReference>
<evidence type="ECO:0000313" key="3">
    <source>
        <dbReference type="EMBL" id="EFN66213.1"/>
    </source>
</evidence>
<feature type="chain" id="PRO_5003157284" evidence="1">
    <location>
        <begin position="18"/>
        <end position="211"/>
    </location>
</feature>
<evidence type="ECO:0000313" key="4">
    <source>
        <dbReference type="Proteomes" id="UP000000311"/>
    </source>
</evidence>
<keyword evidence="1" id="KW-0732">Signal</keyword>
<dbReference type="InterPro" id="IPR012349">
    <property type="entry name" value="Split_barrel_FMN-bd"/>
</dbReference>
<dbReference type="PANTHER" id="PTHR13343:SF17">
    <property type="entry name" value="CELLULAR REPRESSOR OF E1A-STIMULATED GENES, ISOFORM A"/>
    <property type="match status" value="1"/>
</dbReference>
<dbReference type="OMA" id="YYHENER"/>
<dbReference type="GO" id="GO:0005737">
    <property type="term" value="C:cytoplasm"/>
    <property type="evidence" value="ECO:0007669"/>
    <property type="project" value="UniProtKB-ARBA"/>
</dbReference>
<dbReference type="SUPFAM" id="SSF50475">
    <property type="entry name" value="FMN-binding split barrel"/>
    <property type="match status" value="1"/>
</dbReference>
<dbReference type="FunCoup" id="E2AK03">
    <property type="interactions" value="11"/>
</dbReference>
<feature type="domain" description="CREG-like beta-barrel" evidence="2">
    <location>
        <begin position="33"/>
        <end position="202"/>
    </location>
</feature>
<protein>
    <submittedName>
        <fullName evidence="3">Protein CREG1</fullName>
    </submittedName>
</protein>
<dbReference type="Gene3D" id="2.30.110.10">
    <property type="entry name" value="Electron Transport, Fmn-binding Protein, Chain A"/>
    <property type="match status" value="1"/>
</dbReference>
<accession>E2AK03</accession>